<protein>
    <recommendedName>
        <fullName evidence="4">MULE transposase domain-containing protein</fullName>
    </recommendedName>
</protein>
<proteinExistence type="predicted"/>
<name>A0A420J7B9_9PEZI</name>
<evidence type="ECO:0000313" key="2">
    <source>
        <dbReference type="EMBL" id="RKF82681.1"/>
    </source>
</evidence>
<gene>
    <name evidence="2" type="ORF">GcM1_168001</name>
</gene>
<evidence type="ECO:0000313" key="3">
    <source>
        <dbReference type="Proteomes" id="UP000285326"/>
    </source>
</evidence>
<organism evidence="2 3">
    <name type="scientific">Golovinomyces cichoracearum</name>
    <dbReference type="NCBI Taxonomy" id="62708"/>
    <lineage>
        <taxon>Eukaryota</taxon>
        <taxon>Fungi</taxon>
        <taxon>Dikarya</taxon>
        <taxon>Ascomycota</taxon>
        <taxon>Pezizomycotina</taxon>
        <taxon>Leotiomycetes</taxon>
        <taxon>Erysiphales</taxon>
        <taxon>Erysiphaceae</taxon>
        <taxon>Golovinomyces</taxon>
    </lineage>
</organism>
<dbReference type="Proteomes" id="UP000285326">
    <property type="component" value="Unassembled WGS sequence"/>
</dbReference>
<dbReference type="AlphaFoldDB" id="A0A420J7B9"/>
<feature type="region of interest" description="Disordered" evidence="1">
    <location>
        <begin position="61"/>
        <end position="95"/>
    </location>
</feature>
<sequence>MAMVLSLNTSAIAKRKARVESTSAIEAANIAIERILISMNLNGAASKRTGRREHALLIPSGKRGGSVVEGKEFHDREPSDGPVNHSANRTKALNENPEAKRYLVSQLSRNSSVSTIRAELLNTWQIEVIQRDIYNISQSLRNLQLQGKTALQWVIELLEKGPLFFRLDTDEKNRLTYLYLSPEKNIEIWRENPDIFLVDVTYKINRFNQPMINICGSARNSMTPQLAVSFVSGKKEEDYK</sequence>
<evidence type="ECO:0000256" key="1">
    <source>
        <dbReference type="SAM" id="MobiDB-lite"/>
    </source>
</evidence>
<dbReference type="EMBL" id="MCBS01016898">
    <property type="protein sequence ID" value="RKF82681.1"/>
    <property type="molecule type" value="Genomic_DNA"/>
</dbReference>
<accession>A0A420J7B9</accession>
<feature type="compositionally biased region" description="Basic and acidic residues" evidence="1">
    <location>
        <begin position="69"/>
        <end position="79"/>
    </location>
</feature>
<evidence type="ECO:0008006" key="4">
    <source>
        <dbReference type="Google" id="ProtNLM"/>
    </source>
</evidence>
<comment type="caution">
    <text evidence="2">The sequence shown here is derived from an EMBL/GenBank/DDBJ whole genome shotgun (WGS) entry which is preliminary data.</text>
</comment>
<reference evidence="2 3" key="1">
    <citation type="journal article" date="2018" name="BMC Genomics">
        <title>Comparative genome analyses reveal sequence features reflecting distinct modes of host-adaptation between dicot and monocot powdery mildew.</title>
        <authorList>
            <person name="Wu Y."/>
            <person name="Ma X."/>
            <person name="Pan Z."/>
            <person name="Kale S.D."/>
            <person name="Song Y."/>
            <person name="King H."/>
            <person name="Zhang Q."/>
            <person name="Presley C."/>
            <person name="Deng X."/>
            <person name="Wei C.I."/>
            <person name="Xiao S."/>
        </authorList>
    </citation>
    <scope>NUCLEOTIDE SEQUENCE [LARGE SCALE GENOMIC DNA]</scope>
    <source>
        <strain evidence="2">UMSG1</strain>
    </source>
</reference>